<dbReference type="Pfam" id="PF06891">
    <property type="entry name" value="P2_Phage_GpR"/>
    <property type="match status" value="1"/>
</dbReference>
<accession>A0A2U1TJJ0</accession>
<proteinExistence type="predicted"/>
<dbReference type="Proteomes" id="UP000296159">
    <property type="component" value="Unassembled WGS sequence"/>
</dbReference>
<evidence type="ECO:0000313" key="2">
    <source>
        <dbReference type="Proteomes" id="UP000296159"/>
    </source>
</evidence>
<dbReference type="RefSeq" id="WP_136168762.1">
    <property type="nucleotide sequence ID" value="NZ_KZ819110.1"/>
</dbReference>
<sequence>MLKPQSLRRALSDAVPVLKNNPDMLHVFIDSGAVISTLAPSLSFENQYTLNLVITDFTEDIDWLLVPINAWLRENQPDMLANDELRKKGFTYIADINDNGSCDISISLRLSERVIVKEVDKALHVTHAPEPPLPLPVERPMALYIHGELVSQWHE</sequence>
<gene>
    <name evidence="1" type="ORF">DDT56_23525</name>
</gene>
<protein>
    <submittedName>
        <fullName evidence="1">Phage tail protein</fullName>
    </submittedName>
</protein>
<comment type="caution">
    <text evidence="1">The sequence shown here is derived from an EMBL/GenBank/DDBJ whole genome shotgun (WGS) entry which is preliminary data.</text>
</comment>
<reference evidence="1 2" key="1">
    <citation type="submission" date="2018-04" db="EMBL/GenBank/DDBJ databases">
        <title>Brenneria corticis sp.nov.</title>
        <authorList>
            <person name="Li Y."/>
        </authorList>
    </citation>
    <scope>NUCLEOTIDE SEQUENCE [LARGE SCALE GENOMIC DNA]</scope>
    <source>
        <strain evidence="1 2">CFCC 11842</strain>
    </source>
</reference>
<name>A0A2U1TJJ0_9GAMM</name>
<dbReference type="InterPro" id="IPR009678">
    <property type="entry name" value="Phage_tail_completion_R"/>
</dbReference>
<organism evidence="1 2">
    <name type="scientific">Brenneria corticis</name>
    <dbReference type="NCBI Taxonomy" id="2173106"/>
    <lineage>
        <taxon>Bacteria</taxon>
        <taxon>Pseudomonadati</taxon>
        <taxon>Pseudomonadota</taxon>
        <taxon>Gammaproteobacteria</taxon>
        <taxon>Enterobacterales</taxon>
        <taxon>Pectobacteriaceae</taxon>
        <taxon>Brenneria</taxon>
    </lineage>
</organism>
<dbReference type="EMBL" id="QDKH01000048">
    <property type="protein sequence ID" value="PWC09576.1"/>
    <property type="molecule type" value="Genomic_DNA"/>
</dbReference>
<evidence type="ECO:0000313" key="1">
    <source>
        <dbReference type="EMBL" id="PWC09576.1"/>
    </source>
</evidence>
<dbReference type="AlphaFoldDB" id="A0A2U1TJJ0"/>
<keyword evidence="2" id="KW-1185">Reference proteome</keyword>